<feature type="compositionally biased region" description="Basic and acidic residues" evidence="4">
    <location>
        <begin position="334"/>
        <end position="348"/>
    </location>
</feature>
<protein>
    <submittedName>
        <fullName evidence="5">Uncharacterized protein</fullName>
    </submittedName>
</protein>
<reference evidence="5" key="1">
    <citation type="submission" date="2013-07" db="EMBL/GenBank/DDBJ databases">
        <title>The genome of Eucalyptus grandis.</title>
        <authorList>
            <person name="Schmutz J."/>
            <person name="Hayes R."/>
            <person name="Myburg A."/>
            <person name="Tuskan G."/>
            <person name="Grattapaglia D."/>
            <person name="Rokhsar D.S."/>
        </authorList>
    </citation>
    <scope>NUCLEOTIDE SEQUENCE</scope>
    <source>
        <tissue evidence="5">Leaf extractions</tissue>
    </source>
</reference>
<dbReference type="GO" id="GO:0006355">
    <property type="term" value="P:regulation of DNA-templated transcription"/>
    <property type="evidence" value="ECO:0000318"/>
    <property type="project" value="GO_Central"/>
</dbReference>
<feature type="region of interest" description="SAW" evidence="3">
    <location>
        <begin position="712"/>
        <end position="787"/>
    </location>
</feature>
<feature type="region of interest" description="Disordered" evidence="4">
    <location>
        <begin position="79"/>
        <end position="116"/>
    </location>
</feature>
<dbReference type="GO" id="GO:0043565">
    <property type="term" value="F:sequence-specific DNA binding"/>
    <property type="evidence" value="ECO:0000318"/>
    <property type="project" value="GO_Central"/>
</dbReference>
<dbReference type="GO" id="GO:0005634">
    <property type="term" value="C:nucleus"/>
    <property type="evidence" value="ECO:0000318"/>
    <property type="project" value="GO_Central"/>
</dbReference>
<evidence type="ECO:0000256" key="1">
    <source>
        <dbReference type="ARBA" id="ARBA00023015"/>
    </source>
</evidence>
<dbReference type="PANTHER" id="PTHR31636">
    <property type="entry name" value="OSJNBA0084A10.13 PROTEIN-RELATED"/>
    <property type="match status" value="1"/>
</dbReference>
<name>A0A059D475_EUCGR</name>
<feature type="region of interest" description="Disordered" evidence="4">
    <location>
        <begin position="380"/>
        <end position="407"/>
    </location>
</feature>
<sequence>MESNFTGSTHAADDFETNSLAHPANSDHPSNLLDGFDINNFYVDFNSTEITSLLYQTEPAYDNPSAAVNLDGDFDFPSTDVSSKDASLQHSTISNGSPSQGGESFSPPSDYSNSTDPVLRYIHQMLEEENVEEQPWISPDDFALQDTEKSLYDLLGENSTFSPEPAVQFDINQFIDSPSSNSYENSSDQGGDGTTDTRTNCSQFSGPNSPDNPEGKNQAVLQGPYPGNGVLPSNMGTSSQLHTNPMSSLQHQDEFSDSFPSDLLVSNMFSNSNSILQFNKGLEEARKFLPSSIQLTINQEDYKSAPNVREPGENGTDDGKSVKSRSESGSWGRKNHERDDESFEEGRANKQSASYTEDGELSEMLDKVLLGCGLGGQMSGCTPENMSQSKGPPGPKGGRVRRKKGNKSTADLRSLLILCAQAVSANDFRTAYELLKQIRQDSSASGDGSQRLAHYFANGLEARLAGSAGDRQTFFYSSELQKRTVADKLKAYQLHLSACPFKKLPILFANVVLLKIAATAKVLHIIDFGISFGFQWPILIQELSKRDGGPPELRITGIEIPQSGFRPAERIEETGRRLAKYCERFKVPFEFHAIPSRNWECIRVEDLKIQSGEIVAVNCLSRFKNLYDETVEVDCPRDAVLRLIRSIKPDVFVHGISNGSYNAPFFLTRFREALFHLSAIYDMLDATVPSDNDQRVVVEREFYGREIMNVVACEGLERIERPETYKQWQVRVARAGFTQLPLDQEVMEMARTKMSRHYPKDFVLAEESKWMLLGWRGRIISACTCWVPI</sequence>
<comment type="similarity">
    <text evidence="3">Belongs to the GRAS family.</text>
</comment>
<feature type="compositionally biased region" description="Polar residues" evidence="4">
    <location>
        <begin position="380"/>
        <end position="389"/>
    </location>
</feature>
<dbReference type="InParanoid" id="A0A059D475"/>
<dbReference type="GO" id="GO:0003700">
    <property type="term" value="F:DNA-binding transcription factor activity"/>
    <property type="evidence" value="ECO:0000318"/>
    <property type="project" value="GO_Central"/>
</dbReference>
<dbReference type="AlphaFoldDB" id="A0A059D475"/>
<feature type="compositionally biased region" description="Low complexity" evidence="4">
    <location>
        <begin position="177"/>
        <end position="197"/>
    </location>
</feature>
<dbReference type="OrthoDB" id="47276at2759"/>
<dbReference type="InterPro" id="IPR005202">
    <property type="entry name" value="TF_GRAS"/>
</dbReference>
<dbReference type="PROSITE" id="PS50985">
    <property type="entry name" value="GRAS"/>
    <property type="match status" value="1"/>
</dbReference>
<feature type="region of interest" description="VHIID" evidence="3">
    <location>
        <begin position="492"/>
        <end position="557"/>
    </location>
</feature>
<dbReference type="OMA" id="MEMARTK"/>
<keyword evidence="1" id="KW-0805">Transcription regulation</keyword>
<dbReference type="Gramene" id="KCW85538">
    <property type="protein sequence ID" value="KCW85538"/>
    <property type="gene ID" value="EUGRSUZ_B02337"/>
</dbReference>
<comment type="caution">
    <text evidence="3">Lacks conserved residue(s) required for the propagation of feature annotation.</text>
</comment>
<evidence type="ECO:0000313" key="5">
    <source>
        <dbReference type="EMBL" id="KCW85538.1"/>
    </source>
</evidence>
<dbReference type="EMBL" id="KK198754">
    <property type="protein sequence ID" value="KCW85538.1"/>
    <property type="molecule type" value="Genomic_DNA"/>
</dbReference>
<feature type="compositionally biased region" description="Polar residues" evidence="4">
    <location>
        <begin position="234"/>
        <end position="250"/>
    </location>
</feature>
<accession>A0A059D475</accession>
<feature type="region of interest" description="Disordered" evidence="4">
    <location>
        <begin position="300"/>
        <end position="359"/>
    </location>
</feature>
<feature type="short sequence motif" description="VHIID" evidence="3">
    <location>
        <begin position="523"/>
        <end position="527"/>
    </location>
</feature>
<evidence type="ECO:0000256" key="2">
    <source>
        <dbReference type="ARBA" id="ARBA00023163"/>
    </source>
</evidence>
<dbReference type="STRING" id="71139.A0A059D475"/>
<feature type="compositionally biased region" description="Basic and acidic residues" evidence="4">
    <location>
        <begin position="317"/>
        <end position="326"/>
    </location>
</feature>
<dbReference type="KEGG" id="egr:104432717"/>
<evidence type="ECO:0000256" key="3">
    <source>
        <dbReference type="PROSITE-ProRule" id="PRU01191"/>
    </source>
</evidence>
<dbReference type="Pfam" id="PF03514">
    <property type="entry name" value="GRAS"/>
    <property type="match status" value="1"/>
</dbReference>
<organism evidence="5">
    <name type="scientific">Eucalyptus grandis</name>
    <name type="common">Flooded gum</name>
    <dbReference type="NCBI Taxonomy" id="71139"/>
    <lineage>
        <taxon>Eukaryota</taxon>
        <taxon>Viridiplantae</taxon>
        <taxon>Streptophyta</taxon>
        <taxon>Embryophyta</taxon>
        <taxon>Tracheophyta</taxon>
        <taxon>Spermatophyta</taxon>
        <taxon>Magnoliopsida</taxon>
        <taxon>eudicotyledons</taxon>
        <taxon>Gunneridae</taxon>
        <taxon>Pentapetalae</taxon>
        <taxon>rosids</taxon>
        <taxon>malvids</taxon>
        <taxon>Myrtales</taxon>
        <taxon>Myrtaceae</taxon>
        <taxon>Myrtoideae</taxon>
        <taxon>Eucalypteae</taxon>
        <taxon>Eucalyptus</taxon>
    </lineage>
</organism>
<feature type="compositionally biased region" description="Polar residues" evidence="4">
    <location>
        <begin position="198"/>
        <end position="211"/>
    </location>
</feature>
<keyword evidence="2" id="KW-0804">Transcription</keyword>
<proteinExistence type="inferred from homology"/>
<gene>
    <name evidence="5" type="ORF">EUGRSUZ_B02337</name>
</gene>
<dbReference type="eggNOG" id="ENOG502QSQ6">
    <property type="taxonomic scope" value="Eukaryota"/>
</dbReference>
<feature type="region of interest" description="Disordered" evidence="4">
    <location>
        <begin position="175"/>
        <end position="254"/>
    </location>
</feature>
<evidence type="ECO:0000256" key="4">
    <source>
        <dbReference type="SAM" id="MobiDB-lite"/>
    </source>
</evidence>
<feature type="region of interest" description="Leucine repeat II (LRII)" evidence="3">
    <location>
        <begin position="573"/>
        <end position="605"/>
    </location>
</feature>